<evidence type="ECO:0000259" key="1">
    <source>
        <dbReference type="Pfam" id="PF08378"/>
    </source>
</evidence>
<evidence type="ECO:0000313" key="3">
    <source>
        <dbReference type="Proteomes" id="UP001601059"/>
    </source>
</evidence>
<name>A0ABW6KGI9_9BACI</name>
<evidence type="ECO:0000313" key="2">
    <source>
        <dbReference type="EMBL" id="MFE8703375.1"/>
    </source>
</evidence>
<accession>A0ABW6KGI9</accession>
<dbReference type="RefSeq" id="WP_389363865.1">
    <property type="nucleotide sequence ID" value="NZ_JBIACK010000015.1"/>
</dbReference>
<dbReference type="PIRSF" id="PIRSF012560">
    <property type="entry name" value="Pullulanase"/>
    <property type="match status" value="1"/>
</dbReference>
<dbReference type="InterPro" id="IPR012397">
    <property type="entry name" value="Pullulanase"/>
</dbReference>
<protein>
    <submittedName>
        <fullName evidence="2">Nuclease-related domain-containing protein</fullName>
    </submittedName>
</protein>
<organism evidence="2 3">
    <name type="scientific">Cytobacillus spartinae</name>
    <dbReference type="NCBI Taxonomy" id="3299023"/>
    <lineage>
        <taxon>Bacteria</taxon>
        <taxon>Bacillati</taxon>
        <taxon>Bacillota</taxon>
        <taxon>Bacilli</taxon>
        <taxon>Bacillales</taxon>
        <taxon>Bacillaceae</taxon>
        <taxon>Cytobacillus</taxon>
    </lineage>
</organism>
<comment type="caution">
    <text evidence="2">The sequence shown here is derived from an EMBL/GenBank/DDBJ whole genome shotgun (WGS) entry which is preliminary data.</text>
</comment>
<reference evidence="2 3" key="1">
    <citation type="submission" date="2024-08" db="EMBL/GenBank/DDBJ databases">
        <title>Two novel Cytobacillus novel species.</title>
        <authorList>
            <person name="Liu G."/>
        </authorList>
    </citation>
    <scope>NUCLEOTIDE SEQUENCE [LARGE SCALE GENOMIC DNA]</scope>
    <source>
        <strain evidence="2 3">FJAT-54145</strain>
    </source>
</reference>
<dbReference type="Pfam" id="PF08378">
    <property type="entry name" value="NERD"/>
    <property type="match status" value="1"/>
</dbReference>
<dbReference type="EMBL" id="JBIACK010000015">
    <property type="protein sequence ID" value="MFE8703375.1"/>
    <property type="molecule type" value="Genomic_DNA"/>
</dbReference>
<proteinExistence type="predicted"/>
<gene>
    <name evidence="2" type="ORF">ACFYKX_22700</name>
</gene>
<dbReference type="InterPro" id="IPR011528">
    <property type="entry name" value="NERD"/>
</dbReference>
<feature type="domain" description="NERD" evidence="1">
    <location>
        <begin position="152"/>
        <end position="258"/>
    </location>
</feature>
<keyword evidence="3" id="KW-1185">Reference proteome</keyword>
<sequence>MGQLIKLQDYVSRYEQNIFQYPSRYVRLKKQQWEKVQSLWENESTFVQSFEEEPSIPEWLEEKQPLFNKLKGFLKIRKKDMELDEQEEIEEEEEEYEEEGYSSLQFNPSFSFRPNTIDELKLQFLDQLFRFQMKWASTTITEQSFVEKSYYFDERLKYFLQRFPDTFLVLYNPIFLLKKAPVEVDPIIITPTEIWCITFLEDEDLSVYVGSKERFWIKRNQEKEEKVLNPLLALNRTEKIIKKILELYEIELPIHKVVLSRNGYIDYPTVPYDVQFVERRNYEKWFQTMRAHRSPLKHIQFKAAQALLQYCQTTSVKRLEWEMND</sequence>
<dbReference type="Proteomes" id="UP001601059">
    <property type="component" value="Unassembled WGS sequence"/>
</dbReference>